<dbReference type="KEGG" id="pgv:SL003B_1717"/>
<dbReference type="STRING" id="991905.SL003B_1717"/>
<keyword evidence="5" id="KW-1185">Reference proteome</keyword>
<evidence type="ECO:0000256" key="1">
    <source>
        <dbReference type="ARBA" id="ARBA00022801"/>
    </source>
</evidence>
<dbReference type="EMBL" id="CP002568">
    <property type="protein sequence ID" value="ADZ70144.1"/>
    <property type="molecule type" value="Genomic_DNA"/>
</dbReference>
<feature type="domain" description="Helicase C-terminal" evidence="3">
    <location>
        <begin position="314"/>
        <end position="473"/>
    </location>
</feature>
<dbReference type="InterPro" id="IPR049730">
    <property type="entry name" value="SNF2/RAD54-like_C"/>
</dbReference>
<dbReference type="PATRIC" id="fig|991905.3.peg.1760"/>
<dbReference type="GO" id="GO:0005524">
    <property type="term" value="F:ATP binding"/>
    <property type="evidence" value="ECO:0007669"/>
    <property type="project" value="InterPro"/>
</dbReference>
<evidence type="ECO:0000313" key="4">
    <source>
        <dbReference type="EMBL" id="ADZ70144.1"/>
    </source>
</evidence>
<dbReference type="SMART" id="SM00487">
    <property type="entry name" value="DEXDc"/>
    <property type="match status" value="1"/>
</dbReference>
<dbReference type="InterPro" id="IPR027417">
    <property type="entry name" value="P-loop_NTPase"/>
</dbReference>
<dbReference type="PANTHER" id="PTHR10799">
    <property type="entry name" value="SNF2/RAD54 HELICASE FAMILY"/>
    <property type="match status" value="1"/>
</dbReference>
<name>F2J5R1_POLGS</name>
<dbReference type="InterPro" id="IPR014001">
    <property type="entry name" value="Helicase_ATP-bd"/>
</dbReference>
<proteinExistence type="predicted"/>
<dbReference type="CDD" id="cd18793">
    <property type="entry name" value="SF2_C_SNF"/>
    <property type="match status" value="1"/>
</dbReference>
<dbReference type="AlphaFoldDB" id="F2J5R1"/>
<keyword evidence="4" id="KW-0067">ATP-binding</keyword>
<evidence type="ECO:0000313" key="5">
    <source>
        <dbReference type="Proteomes" id="UP000008130"/>
    </source>
</evidence>
<keyword evidence="4" id="KW-0547">Nucleotide-binding</keyword>
<accession>F2J5R1</accession>
<organism evidence="4 5">
    <name type="scientific">Polymorphum gilvum (strain LMG 25793 / CGMCC 1.9160 / SL003B-26A1)</name>
    <dbReference type="NCBI Taxonomy" id="991905"/>
    <lineage>
        <taxon>Bacteria</taxon>
        <taxon>Pseudomonadati</taxon>
        <taxon>Pseudomonadota</taxon>
        <taxon>Alphaproteobacteria</taxon>
        <taxon>Rhodobacterales</taxon>
        <taxon>Paracoccaceae</taxon>
        <taxon>Polymorphum</taxon>
    </lineage>
</organism>
<dbReference type="Gene3D" id="3.40.50.300">
    <property type="entry name" value="P-loop containing nucleotide triphosphate hydrolases"/>
    <property type="match status" value="1"/>
</dbReference>
<dbReference type="PROSITE" id="PS51192">
    <property type="entry name" value="HELICASE_ATP_BIND_1"/>
    <property type="match status" value="1"/>
</dbReference>
<dbReference type="eggNOG" id="COG0553">
    <property type="taxonomic scope" value="Bacteria"/>
</dbReference>
<dbReference type="PROSITE" id="PS51194">
    <property type="entry name" value="HELICASE_CTER"/>
    <property type="match status" value="1"/>
</dbReference>
<dbReference type="Pfam" id="PF00176">
    <property type="entry name" value="SNF2-rel_dom"/>
    <property type="match status" value="1"/>
</dbReference>
<dbReference type="Pfam" id="PF00271">
    <property type="entry name" value="Helicase_C"/>
    <property type="match status" value="1"/>
</dbReference>
<dbReference type="SUPFAM" id="SSF52540">
    <property type="entry name" value="P-loop containing nucleoside triphosphate hydrolases"/>
    <property type="match status" value="2"/>
</dbReference>
<dbReference type="Gene3D" id="3.40.50.10810">
    <property type="entry name" value="Tandem AAA-ATPase domain"/>
    <property type="match status" value="1"/>
</dbReference>
<keyword evidence="4" id="KW-0347">Helicase</keyword>
<protein>
    <submittedName>
        <fullName evidence="4">Helicase domain protein</fullName>
    </submittedName>
</protein>
<evidence type="ECO:0000259" key="2">
    <source>
        <dbReference type="PROSITE" id="PS51192"/>
    </source>
</evidence>
<dbReference type="SMART" id="SM00490">
    <property type="entry name" value="HELICc"/>
    <property type="match status" value="1"/>
</dbReference>
<sequence>MTVWWGSTSRPGGRDLGFELLQHQHEGVAFLTGRGVGLLAFEQGLGKTFVAIEAFRRLLDAGQADRLLVICPNSLKRNWVAEFTKFAPSVSVDVAEGVPKKRRATFRESRARVIITSYETARSETTALLALAQRQRTVLVLDESHAAKNWRSQTSAAARIVAPHCKFRWLLSGTPVTNTATDLFTQVEIIEPGRGSLGSLESFTARLEDDPEASFARDVFDRLILRRTKEQCLDLPEKSFVDVRVELPPWQRRLYDKMRDEMVCEIEAMSGEQYRAYASTALAKLTRLVQLACNPSLIFPEAEGTPAKFEALDGVIEDILSVPGRKVILWSNYIRTIETLLARIPGAVAIYGGTPTSERQEIAASFQQDPDVRVLIANPAAAGTGFTLTAASFTIYESLSWRYDHYAQSQDRNHRIGQTEPVTYLRLIAADTIEEAIVVALERKSALARTLLGDEGAGDDVSRLTKEEMCELLRSNRLPAA</sequence>
<keyword evidence="1" id="KW-0378">Hydrolase</keyword>
<evidence type="ECO:0000259" key="3">
    <source>
        <dbReference type="PROSITE" id="PS51194"/>
    </source>
</evidence>
<gene>
    <name evidence="4" type="ordered locus">SL003B_1717</name>
</gene>
<dbReference type="Proteomes" id="UP000008130">
    <property type="component" value="Chromosome"/>
</dbReference>
<feature type="domain" description="Helicase ATP-binding" evidence="2">
    <location>
        <begin position="28"/>
        <end position="193"/>
    </location>
</feature>
<dbReference type="CDD" id="cd17919">
    <property type="entry name" value="DEXHc_Snf"/>
    <property type="match status" value="1"/>
</dbReference>
<dbReference type="GO" id="GO:0016787">
    <property type="term" value="F:hydrolase activity"/>
    <property type="evidence" value="ECO:0007669"/>
    <property type="project" value="UniProtKB-KW"/>
</dbReference>
<dbReference type="InterPro" id="IPR038718">
    <property type="entry name" value="SNF2-like_sf"/>
</dbReference>
<dbReference type="InterPro" id="IPR001650">
    <property type="entry name" value="Helicase_C-like"/>
</dbReference>
<dbReference type="HOGENOM" id="CLU_000315_33_4_5"/>
<dbReference type="GO" id="GO:0004386">
    <property type="term" value="F:helicase activity"/>
    <property type="evidence" value="ECO:0007669"/>
    <property type="project" value="UniProtKB-KW"/>
</dbReference>
<dbReference type="InterPro" id="IPR000330">
    <property type="entry name" value="SNF2_N"/>
</dbReference>
<reference evidence="4 5" key="1">
    <citation type="journal article" date="2011" name="J. Bacteriol.">
        <title>Complete genome sequence of Polymorphum gilvum SL003B-26A1T, a crude oil-degrading bacterium from oil-polluted saline soil.</title>
        <authorList>
            <person name="Li S.G."/>
            <person name="Tang Y.Q."/>
            <person name="Nie Y."/>
            <person name="Cai M."/>
            <person name="Wu X.L."/>
        </authorList>
    </citation>
    <scope>NUCLEOTIDE SEQUENCE [LARGE SCALE GENOMIC DNA]</scope>
    <source>
        <strain evidence="5">LMG 25793 / CGMCC 1.9160 / SL003B-26A1</strain>
    </source>
</reference>